<evidence type="ECO:0000313" key="3">
    <source>
        <dbReference type="Proteomes" id="UP000076744"/>
    </source>
</evidence>
<dbReference type="Gene3D" id="1.10.167.10">
    <property type="entry name" value="Regulator of G-protein Signalling 4, domain 2"/>
    <property type="match status" value="1"/>
</dbReference>
<evidence type="ECO:0000313" key="2">
    <source>
        <dbReference type="EMBL" id="OAA59402.1"/>
    </source>
</evidence>
<dbReference type="EMBL" id="AZHB01000016">
    <property type="protein sequence ID" value="OAA59402.1"/>
    <property type="molecule type" value="Genomic_DNA"/>
</dbReference>
<comment type="caution">
    <text evidence="2">The sequence shown here is derived from an EMBL/GenBank/DDBJ whole genome shotgun (WGS) entry which is preliminary data.</text>
</comment>
<keyword evidence="3" id="KW-1185">Reference proteome</keyword>
<sequence>MWLIALYDPVFEGVNEYFFPPQWICLSIFFMEIFTVLVPCWEVLRYQSLHRETLDCLARWESKNRERARKEAKSLKSSGESTIVDTVLTGKKSAAAAAAAASASSESILTMGALEYVLERNPMPLQQYSALRDFSGENVAFLTSVTEWKDSFPSSVRRSGHADRDDNTRELVRERFNGALRIYAQFVRARDAEFPINISSAQQRALEAVFEGPTRLLYGEKRAPDSVTPFGGGVDWDKSSSSVAAGAESGPEGSPPGSGIVVVGAEDRAQYWGEVPDDFNETIFDDAHKSIKYLVLTNTWPKFVRDWRASNTPDEHVETGNGIRRLVGKL</sequence>
<accession>A0A167S9P6</accession>
<proteinExistence type="predicted"/>
<reference evidence="2 3" key="1">
    <citation type="journal article" date="2016" name="Genome Biol. Evol.">
        <title>Divergent and convergent evolution of fungal pathogenicity.</title>
        <authorList>
            <person name="Shang Y."/>
            <person name="Xiao G."/>
            <person name="Zheng P."/>
            <person name="Cen K."/>
            <person name="Zhan S."/>
            <person name="Wang C."/>
        </authorList>
    </citation>
    <scope>NUCLEOTIDE SEQUENCE [LARGE SCALE GENOMIC DNA]</scope>
    <source>
        <strain evidence="2 3">ARSEF 2679</strain>
    </source>
</reference>
<name>A0A167S9P6_CORFA</name>
<dbReference type="SUPFAM" id="SSF48097">
    <property type="entry name" value="Regulator of G-protein signaling, RGS"/>
    <property type="match status" value="1"/>
</dbReference>
<gene>
    <name evidence="2" type="ORF">ISF_06337</name>
</gene>
<feature type="compositionally biased region" description="Low complexity" evidence="1">
    <location>
        <begin position="239"/>
        <end position="259"/>
    </location>
</feature>
<protein>
    <submittedName>
        <fullName evidence="2">Regulator of G protein signaling superfamily</fullName>
    </submittedName>
</protein>
<dbReference type="InterPro" id="IPR044926">
    <property type="entry name" value="RGS_subdomain_2"/>
</dbReference>
<feature type="region of interest" description="Disordered" evidence="1">
    <location>
        <begin position="232"/>
        <end position="259"/>
    </location>
</feature>
<evidence type="ECO:0000256" key="1">
    <source>
        <dbReference type="SAM" id="MobiDB-lite"/>
    </source>
</evidence>
<organism evidence="2 3">
    <name type="scientific">Cordyceps fumosorosea (strain ARSEF 2679)</name>
    <name type="common">Isaria fumosorosea</name>
    <dbReference type="NCBI Taxonomy" id="1081104"/>
    <lineage>
        <taxon>Eukaryota</taxon>
        <taxon>Fungi</taxon>
        <taxon>Dikarya</taxon>
        <taxon>Ascomycota</taxon>
        <taxon>Pezizomycotina</taxon>
        <taxon>Sordariomycetes</taxon>
        <taxon>Hypocreomycetidae</taxon>
        <taxon>Hypocreales</taxon>
        <taxon>Cordycipitaceae</taxon>
        <taxon>Cordyceps</taxon>
    </lineage>
</organism>
<dbReference type="STRING" id="1081104.A0A167S9P6"/>
<dbReference type="RefSeq" id="XP_018702918.1">
    <property type="nucleotide sequence ID" value="XM_018849941.1"/>
</dbReference>
<dbReference type="GeneID" id="30022629"/>
<dbReference type="AlphaFoldDB" id="A0A167S9P6"/>
<dbReference type="OrthoDB" id="5313079at2759"/>
<dbReference type="InterPro" id="IPR036305">
    <property type="entry name" value="RGS_sf"/>
</dbReference>
<dbReference type="Proteomes" id="UP000076744">
    <property type="component" value="Unassembled WGS sequence"/>
</dbReference>